<gene>
    <name evidence="3" type="ORF">A4D02_20540</name>
</gene>
<reference evidence="3 4" key="1">
    <citation type="submission" date="2016-04" db="EMBL/GenBank/DDBJ databases">
        <authorList>
            <person name="Chen L."/>
            <person name="Zhuang W."/>
            <person name="Wang G."/>
        </authorList>
    </citation>
    <scope>NUCLEOTIDE SEQUENCE [LARGE SCALE GENOMIC DNA]</scope>
    <source>
        <strain evidence="4">GR20</strain>
    </source>
</reference>
<dbReference type="InterPro" id="IPR051781">
    <property type="entry name" value="Metallo-dep_Hydrolase"/>
</dbReference>
<dbReference type="InterPro" id="IPR032466">
    <property type="entry name" value="Metal_Hydrolase"/>
</dbReference>
<keyword evidence="1" id="KW-0732">Signal</keyword>
<dbReference type="CDD" id="cd01309">
    <property type="entry name" value="Met_dep_hydrolase_C"/>
    <property type="match status" value="1"/>
</dbReference>
<dbReference type="Gene3D" id="3.20.20.140">
    <property type="entry name" value="Metal-dependent hydrolases"/>
    <property type="match status" value="2"/>
</dbReference>
<evidence type="ECO:0000256" key="1">
    <source>
        <dbReference type="SAM" id="SignalP"/>
    </source>
</evidence>
<protein>
    <submittedName>
        <fullName evidence="3">Amidohydrolase</fullName>
    </submittedName>
</protein>
<evidence type="ECO:0000313" key="4">
    <source>
        <dbReference type="Proteomes" id="UP000192277"/>
    </source>
</evidence>
<comment type="caution">
    <text evidence="3">The sequence shown here is derived from an EMBL/GenBank/DDBJ whole genome shotgun (WGS) entry which is preliminary data.</text>
</comment>
<organism evidence="3 4">
    <name type="scientific">Niastella koreensis</name>
    <dbReference type="NCBI Taxonomy" id="354356"/>
    <lineage>
        <taxon>Bacteria</taxon>
        <taxon>Pseudomonadati</taxon>
        <taxon>Bacteroidota</taxon>
        <taxon>Chitinophagia</taxon>
        <taxon>Chitinophagales</taxon>
        <taxon>Chitinophagaceae</taxon>
        <taxon>Niastella</taxon>
    </lineage>
</organism>
<dbReference type="InterPro" id="IPR006680">
    <property type="entry name" value="Amidohydro-rel"/>
</dbReference>
<dbReference type="SUPFAM" id="SSF51556">
    <property type="entry name" value="Metallo-dependent hydrolases"/>
    <property type="match status" value="1"/>
</dbReference>
<dbReference type="Pfam" id="PF01979">
    <property type="entry name" value="Amidohydro_1"/>
    <property type="match status" value="2"/>
</dbReference>
<dbReference type="Proteomes" id="UP000192277">
    <property type="component" value="Unassembled WGS sequence"/>
</dbReference>
<feature type="domain" description="Amidohydrolase-related" evidence="2">
    <location>
        <begin position="624"/>
        <end position="953"/>
    </location>
</feature>
<evidence type="ECO:0000313" key="3">
    <source>
        <dbReference type="EMBL" id="OQP54071.1"/>
    </source>
</evidence>
<sequence length="1028" mass="112782">MRKYCFFPPGKIFFLLGLMFILHSTAMAQVTFPVNGVADPKVKCFAFTNATIVKDVQTTLTNATLVIREGKIVSAGTSVTIPKDAVVVNCSGKFIYPSFIDIYSDYGVAVPQRQGAPFDFRAPAQLTSNTKGVFGWNQAIRSEIDAAKLFITDDAKAEPLRSIGFGTVLTHQKDGIARGTGALVTLASEKENLVMLKEKASANYSFSKGTSTQSYPSSMMGTIALLRQTYLDAQWYKSNPAAEGVNLSLKSWNEIQSLPQIFDAGDKWNDLRADRIGDEFGVQYIIKGGGNEYQRIKDIAATKATYIISLNFPQAMDVEDPNEARFVSLGDMKHWELAPGNPAALEKASIPFCLTATELKDTKTFLTNLRKAFEYGLSESKALEALTKTPATVLGVYDKVGSLDAGKVASFLITTGEVFKEKTVILQNWVQGERYNVKDENWSSIMGQYTIQVKSAGNSNSYTLDVKSTTEANIIAKDTIKAKFNYDGKLVTISFATEKKPRAASIRLGGTVNGDVWNGNGVDAEGNTVLWWASFAKAGTPAPDTSRKKPLGMLGKVVYPFDGYGWDSLPQAETILIKNGTVWTNEKEGRLENTDVLIKNGKIAQIGKNLSEPGAKVIDATGKFVTPGIIDEHSHIAAASINEGAQSVTSEVRIADNLNPEDINIYRQLSGGVTSSHILHGSANTIGGQTQLIKLRWGVNDEELKFKGADPFIKFALGENVKRTTSQNNNRFPDTRMGVEEVLMDAFTRACEYEKGCRESAEAAAPKKKGPAVAVTTAPVRRDLELEALVEIMNKKRFITCHSYVQSEITSTMRVAERFNFRVNTFTHILEGYKVADKMKAHGANASTFSDWWAYKTEVQDAIPYNATLMQKVGLNVCINSDDAEMARRLNQEAAKSVKYGGMSEEDAFKMVTLNPAKALHVEEKVGSLKPGKDADVVVWSDNPLSIYAKAEQTIVDGTVYFDRTRDQELRKKIAAEKNRLVQKMLGEKRSGSPVQPATPSYQVILSCGDHDHHDGLITVDVDENDVN</sequence>
<name>A0ABX3P4A3_9BACT</name>
<keyword evidence="4" id="KW-1185">Reference proteome</keyword>
<dbReference type="PANTHER" id="PTHR43135:SF3">
    <property type="entry name" value="ALPHA-D-RIBOSE 1-METHYLPHOSPHONATE 5-TRIPHOSPHATE DIPHOSPHATASE"/>
    <property type="match status" value="1"/>
</dbReference>
<dbReference type="InterPro" id="IPR011059">
    <property type="entry name" value="Metal-dep_hydrolase_composite"/>
</dbReference>
<dbReference type="EMBL" id="LWBO01000002">
    <property type="protein sequence ID" value="OQP54071.1"/>
    <property type="molecule type" value="Genomic_DNA"/>
</dbReference>
<evidence type="ECO:0000259" key="2">
    <source>
        <dbReference type="Pfam" id="PF01979"/>
    </source>
</evidence>
<dbReference type="Gene3D" id="2.30.40.10">
    <property type="entry name" value="Urease, subunit C, domain 1"/>
    <property type="match status" value="2"/>
</dbReference>
<feature type="chain" id="PRO_5045186108" evidence="1">
    <location>
        <begin position="29"/>
        <end position="1028"/>
    </location>
</feature>
<dbReference type="SUPFAM" id="SSF51338">
    <property type="entry name" value="Composite domain of metallo-dependent hydrolases"/>
    <property type="match status" value="2"/>
</dbReference>
<dbReference type="RefSeq" id="WP_014216470.1">
    <property type="nucleotide sequence ID" value="NZ_LWBO01000002.1"/>
</dbReference>
<dbReference type="PANTHER" id="PTHR43135">
    <property type="entry name" value="ALPHA-D-RIBOSE 1-METHYLPHOSPHONATE 5-TRIPHOSPHATE DIPHOSPHATASE"/>
    <property type="match status" value="1"/>
</dbReference>
<feature type="signal peptide" evidence="1">
    <location>
        <begin position="1"/>
        <end position="28"/>
    </location>
</feature>
<accession>A0ABX3P4A3</accession>
<feature type="domain" description="Amidohydrolase-related" evidence="2">
    <location>
        <begin position="364"/>
        <end position="416"/>
    </location>
</feature>
<proteinExistence type="predicted"/>